<dbReference type="OrthoDB" id="9758234at2"/>
<evidence type="ECO:0000256" key="6">
    <source>
        <dbReference type="ARBA" id="ARBA00022692"/>
    </source>
</evidence>
<dbReference type="SUPFAM" id="SSF82866">
    <property type="entry name" value="Multidrug efflux transporter AcrB transmembrane domain"/>
    <property type="match status" value="2"/>
</dbReference>
<feature type="transmembrane region" description="Helical" evidence="9">
    <location>
        <begin position="547"/>
        <end position="564"/>
    </location>
</feature>
<keyword evidence="11" id="KW-1185">Reference proteome</keyword>
<dbReference type="InterPro" id="IPR001036">
    <property type="entry name" value="Acrflvin-R"/>
</dbReference>
<name>A0A1H7XLF5_9BACT</name>
<evidence type="ECO:0000313" key="11">
    <source>
        <dbReference type="Proteomes" id="UP000198984"/>
    </source>
</evidence>
<sequence>MLKKFITRPVLATVISLILVILGIVGMTSLPITQFPDIAPPCITVSTVYPGASSDVIARSVAPPLEDAINGVEDMTYMTSTSSNDGTLTINVYFKLGVNPDQAAVNVQNRVSQATSQLPAEVIQYGITTLKQQNSTIMFLAITATDPSYDETFLQNYAKINIVPEIKRVNGVGQANVFGNKDYSMRVWLKPQIMAAYGITPQEVAAAIQDQNLEAAPGRFGQSTPEAMEYAIKYKGKLSTPESYENIIVRANTDGSVLRLKDVARVELGAFNYTINATFNKNKTVVAGIYQTAGSNANEIETQLQAKMKELSKSFPPGITYEIPYSSKKSLDESINQVIHTLIEAFVLVFIVVFIFLQDFRSTLIPAIAVPVSIIGTFFFMKIFGFSINILTLFALVLAIGIVVDDAIVVVEAVHAKMEKRKLPARAATVSAMSEITGAIVSITLVMSAVFLPVGFMDGPTGVFYRQFALTLAIAILISAVNALTLSPALCALFLKDAHSHATGEKGEHPQQKTSFGKRFFAGFNAGFNKLTTRYGLSVLFLIKKKWVGFTALAGVFALLVFLAKTTPTGFIPDEDQGFLIVSVSLPPGASLERTNEAMIKGRDMISSFPFVKNTVSVSGLNILTNSASSSAGLMLVQLKDLEERGKTKDINQILGMLQGTLMDVKGASFYVLALPTVQGFGTTTGIDMVLQDRTAGSIDKFNQVTQGFLGELMKQPEIALAFTTFNTGYPQYEMEIDEMKTKQLGVNVKDLVTVMQGFYGSMQASDFNRFGKYYRVVLQSAAEDRADLSSLDGISVSNRDGQMVPVKTLINMKRVYGTETVDHFNMFNAISATVMPKPGFSTGQAITAIERVKATNLPTGYTTNWKGLTREEQSAGSKTIFIFALCLVFVYLLLSAQYESYLLPFSVMLSIPTGLLGVFIGIKIGGIENNIYVQVALIMLIGLLAKNAILIVEYAVQRRRAGKSLVAAAVDGAKARLRPIIMTSLAFIAGLIPLLRAVGPSALGNHSIGWAAVVGMLSGVLLGIFIIPVLFVVFQYLQELVKRPSKHEAYDEYGQAIPGHI</sequence>
<dbReference type="Proteomes" id="UP000198984">
    <property type="component" value="Unassembled WGS sequence"/>
</dbReference>
<feature type="transmembrane region" description="Helical" evidence="9">
    <location>
        <begin position="364"/>
        <end position="384"/>
    </location>
</feature>
<feature type="transmembrane region" description="Helical" evidence="9">
    <location>
        <begin position="390"/>
        <end position="415"/>
    </location>
</feature>
<evidence type="ECO:0000256" key="4">
    <source>
        <dbReference type="ARBA" id="ARBA00022475"/>
    </source>
</evidence>
<evidence type="ECO:0000256" key="5">
    <source>
        <dbReference type="ARBA" id="ARBA00022519"/>
    </source>
</evidence>
<proteinExistence type="inferred from homology"/>
<evidence type="ECO:0000256" key="1">
    <source>
        <dbReference type="ARBA" id="ARBA00004429"/>
    </source>
</evidence>
<feature type="transmembrane region" description="Helical" evidence="9">
    <location>
        <begin position="902"/>
        <end position="926"/>
    </location>
</feature>
<dbReference type="PANTHER" id="PTHR32063:SF9">
    <property type="entry name" value="SIMILAR TO MULTIDRUG RESISTANCE PROTEIN MEXB"/>
    <property type="match status" value="1"/>
</dbReference>
<evidence type="ECO:0000256" key="3">
    <source>
        <dbReference type="ARBA" id="ARBA00022448"/>
    </source>
</evidence>
<dbReference type="Gene3D" id="1.20.1640.10">
    <property type="entry name" value="Multidrug efflux transporter AcrB transmembrane domain"/>
    <property type="match status" value="2"/>
</dbReference>
<dbReference type="PANTHER" id="PTHR32063">
    <property type="match status" value="1"/>
</dbReference>
<dbReference type="FunFam" id="3.30.70.1430:FF:000001">
    <property type="entry name" value="Efflux pump membrane transporter"/>
    <property type="match status" value="1"/>
</dbReference>
<dbReference type="Pfam" id="PF00873">
    <property type="entry name" value="ACR_tran"/>
    <property type="match status" value="1"/>
</dbReference>
<feature type="transmembrane region" description="Helical" evidence="9">
    <location>
        <begin position="876"/>
        <end position="895"/>
    </location>
</feature>
<dbReference type="EMBL" id="FOBB01000004">
    <property type="protein sequence ID" value="SEM34515.1"/>
    <property type="molecule type" value="Genomic_DNA"/>
</dbReference>
<feature type="transmembrane region" description="Helical" evidence="9">
    <location>
        <begin position="1011"/>
        <end position="1038"/>
    </location>
</feature>
<evidence type="ECO:0000256" key="2">
    <source>
        <dbReference type="ARBA" id="ARBA00010942"/>
    </source>
</evidence>
<dbReference type="Gene3D" id="3.30.2090.10">
    <property type="entry name" value="Multidrug efflux transporter AcrB TolC docking domain, DN and DC subdomains"/>
    <property type="match status" value="2"/>
</dbReference>
<dbReference type="AlphaFoldDB" id="A0A1H7XLF5"/>
<dbReference type="STRING" id="573321.SAMN04488505_104115"/>
<dbReference type="PRINTS" id="PR00702">
    <property type="entry name" value="ACRIFLAVINRP"/>
</dbReference>
<dbReference type="RefSeq" id="WP_089914583.1">
    <property type="nucleotide sequence ID" value="NZ_FOBB01000004.1"/>
</dbReference>
<protein>
    <submittedName>
        <fullName evidence="10">Hydrophobic/amphiphilic exporter-1, HAE1 family</fullName>
    </submittedName>
</protein>
<gene>
    <name evidence="10" type="ORF">SAMN04488505_104115</name>
</gene>
<dbReference type="GO" id="GO:0015562">
    <property type="term" value="F:efflux transmembrane transporter activity"/>
    <property type="evidence" value="ECO:0007669"/>
    <property type="project" value="InterPro"/>
</dbReference>
<keyword evidence="8 9" id="KW-0472">Membrane</keyword>
<feature type="transmembrane region" description="Helical" evidence="9">
    <location>
        <begin position="468"/>
        <end position="495"/>
    </location>
</feature>
<dbReference type="Gene3D" id="3.30.70.1440">
    <property type="entry name" value="Multidrug efflux transporter AcrB pore domain"/>
    <property type="match status" value="1"/>
</dbReference>
<dbReference type="InterPro" id="IPR027463">
    <property type="entry name" value="AcrB_DN_DC_subdom"/>
</dbReference>
<comment type="similarity">
    <text evidence="2">Belongs to the resistance-nodulation-cell division (RND) (TC 2.A.6) family.</text>
</comment>
<evidence type="ECO:0000256" key="8">
    <source>
        <dbReference type="ARBA" id="ARBA00023136"/>
    </source>
</evidence>
<keyword evidence="7 9" id="KW-1133">Transmembrane helix</keyword>
<feature type="transmembrane region" description="Helical" evidence="9">
    <location>
        <begin position="932"/>
        <end position="957"/>
    </location>
</feature>
<keyword evidence="3" id="KW-0813">Transport</keyword>
<keyword evidence="6 9" id="KW-0812">Transmembrane</keyword>
<feature type="transmembrane region" description="Helical" evidence="9">
    <location>
        <begin position="436"/>
        <end position="456"/>
    </location>
</feature>
<evidence type="ECO:0000313" key="10">
    <source>
        <dbReference type="EMBL" id="SEM34515.1"/>
    </source>
</evidence>
<dbReference type="SUPFAM" id="SSF82693">
    <property type="entry name" value="Multidrug efflux transporter AcrB pore domain, PN1, PN2, PC1 and PC2 subdomains"/>
    <property type="match status" value="4"/>
</dbReference>
<dbReference type="InterPro" id="IPR004764">
    <property type="entry name" value="MdtF-like"/>
</dbReference>
<keyword evidence="4" id="KW-1003">Cell membrane</keyword>
<feature type="transmembrane region" description="Helical" evidence="9">
    <location>
        <begin position="338"/>
        <end position="357"/>
    </location>
</feature>
<organism evidence="10 11">
    <name type="scientific">Chitinophaga rupis</name>
    <dbReference type="NCBI Taxonomy" id="573321"/>
    <lineage>
        <taxon>Bacteria</taxon>
        <taxon>Pseudomonadati</taxon>
        <taxon>Bacteroidota</taxon>
        <taxon>Chitinophagia</taxon>
        <taxon>Chitinophagales</taxon>
        <taxon>Chitinophagaceae</taxon>
        <taxon>Chitinophaga</taxon>
    </lineage>
</organism>
<dbReference type="FunFam" id="1.20.1640.10:FF:000001">
    <property type="entry name" value="Efflux pump membrane transporter"/>
    <property type="match status" value="1"/>
</dbReference>
<dbReference type="SUPFAM" id="SSF82714">
    <property type="entry name" value="Multidrug efflux transporter AcrB TolC docking domain, DN and DC subdomains"/>
    <property type="match status" value="2"/>
</dbReference>
<dbReference type="NCBIfam" id="TIGR00915">
    <property type="entry name" value="2A0602"/>
    <property type="match status" value="1"/>
</dbReference>
<evidence type="ECO:0000256" key="7">
    <source>
        <dbReference type="ARBA" id="ARBA00022989"/>
    </source>
</evidence>
<reference evidence="10 11" key="1">
    <citation type="submission" date="2016-10" db="EMBL/GenBank/DDBJ databases">
        <authorList>
            <person name="de Groot N.N."/>
        </authorList>
    </citation>
    <scope>NUCLEOTIDE SEQUENCE [LARGE SCALE GENOMIC DNA]</scope>
    <source>
        <strain evidence="10 11">DSM 21039</strain>
    </source>
</reference>
<accession>A0A1H7XLF5</accession>
<dbReference type="GO" id="GO:0005886">
    <property type="term" value="C:plasma membrane"/>
    <property type="evidence" value="ECO:0007669"/>
    <property type="project" value="UniProtKB-SubCell"/>
</dbReference>
<evidence type="ECO:0000256" key="9">
    <source>
        <dbReference type="SAM" id="Phobius"/>
    </source>
</evidence>
<dbReference type="Gene3D" id="3.30.70.1430">
    <property type="entry name" value="Multidrug efflux transporter AcrB pore domain"/>
    <property type="match status" value="2"/>
</dbReference>
<feature type="transmembrane region" description="Helical" evidence="9">
    <location>
        <begin position="978"/>
        <end position="999"/>
    </location>
</feature>
<dbReference type="GO" id="GO:0042910">
    <property type="term" value="F:xenobiotic transmembrane transporter activity"/>
    <property type="evidence" value="ECO:0007669"/>
    <property type="project" value="TreeGrafter"/>
</dbReference>
<dbReference type="GO" id="GO:0009636">
    <property type="term" value="P:response to toxic substance"/>
    <property type="evidence" value="ECO:0007669"/>
    <property type="project" value="UniProtKB-ARBA"/>
</dbReference>
<dbReference type="Gene3D" id="3.30.70.1320">
    <property type="entry name" value="Multidrug efflux transporter AcrB pore domain like"/>
    <property type="match status" value="1"/>
</dbReference>
<keyword evidence="5" id="KW-0997">Cell inner membrane</keyword>
<comment type="subcellular location">
    <subcellularLocation>
        <location evidence="1">Cell inner membrane</location>
        <topology evidence="1">Multi-pass membrane protein</topology>
    </subcellularLocation>
</comment>